<evidence type="ECO:0000259" key="2">
    <source>
        <dbReference type="Pfam" id="PF25407"/>
    </source>
</evidence>
<dbReference type="InterPro" id="IPR057616">
    <property type="entry name" value="PH_2_platyhelminthes"/>
</dbReference>
<evidence type="ECO:0000313" key="5">
    <source>
        <dbReference type="WBParaSite" id="HNAJ_0000108401-mRNA-1"/>
    </source>
</evidence>
<dbReference type="Pfam" id="PF25407">
    <property type="entry name" value="PH_32"/>
    <property type="match status" value="1"/>
</dbReference>
<dbReference type="AlphaFoldDB" id="A0A0R3T2D1"/>
<protein>
    <submittedName>
        <fullName evidence="5">PH domain-containing protein</fullName>
    </submittedName>
</protein>
<accession>A0A0R3T2D1</accession>
<sequence>MPPILIWTKHFGYFRDQAGSPLTFIILMDSDRTKDPTLTKFICSTHDEVARWQKIFSEGFDNFGKPEESEMESMQMKEGGGGGGGVEKIQGEATKHPRADLLANLEL</sequence>
<feature type="domain" description="PH-like" evidence="2">
    <location>
        <begin position="1"/>
        <end position="63"/>
    </location>
</feature>
<feature type="compositionally biased region" description="Basic and acidic residues" evidence="1">
    <location>
        <begin position="89"/>
        <end position="99"/>
    </location>
</feature>
<reference evidence="5" key="1">
    <citation type="submission" date="2017-02" db="UniProtKB">
        <authorList>
            <consortium name="WormBaseParasite"/>
        </authorList>
    </citation>
    <scope>IDENTIFICATION</scope>
</reference>
<proteinExistence type="predicted"/>
<reference evidence="3 4" key="2">
    <citation type="submission" date="2018-11" db="EMBL/GenBank/DDBJ databases">
        <authorList>
            <consortium name="Pathogen Informatics"/>
        </authorList>
    </citation>
    <scope>NUCLEOTIDE SEQUENCE [LARGE SCALE GENOMIC DNA]</scope>
</reference>
<evidence type="ECO:0000313" key="4">
    <source>
        <dbReference type="Proteomes" id="UP000278807"/>
    </source>
</evidence>
<evidence type="ECO:0000313" key="3">
    <source>
        <dbReference type="EMBL" id="VDN96943.1"/>
    </source>
</evidence>
<dbReference type="EMBL" id="UZAE01000381">
    <property type="protein sequence ID" value="VDN96943.1"/>
    <property type="molecule type" value="Genomic_DNA"/>
</dbReference>
<organism evidence="5">
    <name type="scientific">Rodentolepis nana</name>
    <name type="common">Dwarf tapeworm</name>
    <name type="synonym">Hymenolepis nana</name>
    <dbReference type="NCBI Taxonomy" id="102285"/>
    <lineage>
        <taxon>Eukaryota</taxon>
        <taxon>Metazoa</taxon>
        <taxon>Spiralia</taxon>
        <taxon>Lophotrochozoa</taxon>
        <taxon>Platyhelminthes</taxon>
        <taxon>Cestoda</taxon>
        <taxon>Eucestoda</taxon>
        <taxon>Cyclophyllidea</taxon>
        <taxon>Hymenolepididae</taxon>
        <taxon>Rodentolepis</taxon>
    </lineage>
</organism>
<evidence type="ECO:0000256" key="1">
    <source>
        <dbReference type="SAM" id="MobiDB-lite"/>
    </source>
</evidence>
<gene>
    <name evidence="3" type="ORF">HNAJ_LOCUS1084</name>
</gene>
<feature type="region of interest" description="Disordered" evidence="1">
    <location>
        <begin position="62"/>
        <end position="107"/>
    </location>
</feature>
<keyword evidence="4" id="KW-1185">Reference proteome</keyword>
<dbReference type="Proteomes" id="UP000278807">
    <property type="component" value="Unassembled WGS sequence"/>
</dbReference>
<name>A0A0R3T2D1_RODNA</name>
<dbReference type="OrthoDB" id="2272012at2759"/>
<dbReference type="WBParaSite" id="HNAJ_0000108401-mRNA-1">
    <property type="protein sequence ID" value="HNAJ_0000108401-mRNA-1"/>
    <property type="gene ID" value="HNAJ_0000108401"/>
</dbReference>
<dbReference type="STRING" id="102285.A0A0R3T2D1"/>